<gene>
    <name evidence="1" type="ORF">HF209_22800</name>
</gene>
<sequence length="89" mass="9634">MNDATVCRQAIALSPGEQGLFNSIIEHIYPEPKAGTSLPIERGESRAAKGLERKGLVVINHDASGSQLMTFTALGGATYDHYRRLHSPN</sequence>
<comment type="caution">
    <text evidence="1">The sequence shown here is derived from an EMBL/GenBank/DDBJ whole genome shotgun (WGS) entry which is preliminary data.</text>
</comment>
<proteinExistence type="predicted"/>
<evidence type="ECO:0000313" key="2">
    <source>
        <dbReference type="Proteomes" id="UP000534677"/>
    </source>
</evidence>
<keyword evidence="2" id="KW-1185">Reference proteome</keyword>
<organism evidence="1 2">
    <name type="scientific">Pseudomonas cremoris</name>
    <dbReference type="NCBI Taxonomy" id="2724178"/>
    <lineage>
        <taxon>Bacteria</taxon>
        <taxon>Pseudomonadati</taxon>
        <taxon>Pseudomonadota</taxon>
        <taxon>Gammaproteobacteria</taxon>
        <taxon>Pseudomonadales</taxon>
        <taxon>Pseudomonadaceae</taxon>
        <taxon>Pseudomonas</taxon>
    </lineage>
</organism>
<evidence type="ECO:0000313" key="1">
    <source>
        <dbReference type="EMBL" id="MBC2383776.1"/>
    </source>
</evidence>
<accession>A0ABR6TCT8</accession>
<name>A0ABR6TCT8_9PSED</name>
<dbReference type="Proteomes" id="UP000534677">
    <property type="component" value="Unassembled WGS sequence"/>
</dbReference>
<protein>
    <submittedName>
        <fullName evidence="1">Uncharacterized protein</fullName>
    </submittedName>
</protein>
<dbReference type="RefSeq" id="WP_042933223.1">
    <property type="nucleotide sequence ID" value="NZ_JAAXCZ010000013.1"/>
</dbReference>
<reference evidence="1 2" key="1">
    <citation type="submission" date="2020-04" db="EMBL/GenBank/DDBJ databases">
        <title>Pseudomonas crami sp. nov., a novel proteolytic bacterial species isolated from cream.</title>
        <authorList>
            <person name="Hofmann K."/>
            <person name="Woller A."/>
            <person name="Huptas C."/>
            <person name="Wenning M."/>
            <person name="Scherer S."/>
            <person name="Doll E.V."/>
        </authorList>
    </citation>
    <scope>NUCLEOTIDE SEQUENCE [LARGE SCALE GENOMIC DNA]</scope>
    <source>
        <strain evidence="1 2">WS 5096</strain>
    </source>
</reference>
<dbReference type="EMBL" id="JAAXCZ010000013">
    <property type="protein sequence ID" value="MBC2383776.1"/>
    <property type="molecule type" value="Genomic_DNA"/>
</dbReference>